<evidence type="ECO:0000259" key="8">
    <source>
        <dbReference type="Pfam" id="PF02776"/>
    </source>
</evidence>
<dbReference type="GO" id="GO:0000287">
    <property type="term" value="F:magnesium ion binding"/>
    <property type="evidence" value="ECO:0007669"/>
    <property type="project" value="InterPro"/>
</dbReference>
<dbReference type="STRING" id="1123029.SAMN02745172_02563"/>
<evidence type="ECO:0000256" key="4">
    <source>
        <dbReference type="RuleBase" id="RU362132"/>
    </source>
</evidence>
<gene>
    <name evidence="9" type="ORF">SAMN02745172_02563</name>
</gene>
<evidence type="ECO:0000256" key="1">
    <source>
        <dbReference type="ARBA" id="ARBA00001964"/>
    </source>
</evidence>
<dbReference type="SUPFAM" id="SSF52518">
    <property type="entry name" value="Thiamin diphosphate-binding fold (THDP-binding)"/>
    <property type="match status" value="2"/>
</dbReference>
<dbReference type="OrthoDB" id="4494979at2"/>
<dbReference type="InterPro" id="IPR029035">
    <property type="entry name" value="DHS-like_NAD/FAD-binding_dom"/>
</dbReference>
<dbReference type="Pfam" id="PF02775">
    <property type="entry name" value="TPP_enzyme_C"/>
    <property type="match status" value="1"/>
</dbReference>
<dbReference type="PANTHER" id="PTHR18968">
    <property type="entry name" value="THIAMINE PYROPHOSPHATE ENZYMES"/>
    <property type="match status" value="1"/>
</dbReference>
<organism evidence="9 10">
    <name type="scientific">Pseudoxanthobacter soli DSM 19599</name>
    <dbReference type="NCBI Taxonomy" id="1123029"/>
    <lineage>
        <taxon>Bacteria</taxon>
        <taxon>Pseudomonadati</taxon>
        <taxon>Pseudomonadota</taxon>
        <taxon>Alphaproteobacteria</taxon>
        <taxon>Hyphomicrobiales</taxon>
        <taxon>Segnochrobactraceae</taxon>
        <taxon>Pseudoxanthobacter</taxon>
    </lineage>
</organism>
<dbReference type="Gene3D" id="3.40.50.970">
    <property type="match status" value="2"/>
</dbReference>
<dbReference type="InterPro" id="IPR012001">
    <property type="entry name" value="Thiamin_PyroP_enz_TPP-bd_dom"/>
</dbReference>
<evidence type="ECO:0000256" key="2">
    <source>
        <dbReference type="ARBA" id="ARBA00007812"/>
    </source>
</evidence>
<protein>
    <submittedName>
        <fullName evidence="9">Acetolactate synthase-1/2/3 large subunit</fullName>
    </submittedName>
</protein>
<evidence type="ECO:0000256" key="3">
    <source>
        <dbReference type="ARBA" id="ARBA00023052"/>
    </source>
</evidence>
<comment type="cofactor">
    <cofactor evidence="1">
        <name>thiamine diphosphate</name>
        <dbReference type="ChEBI" id="CHEBI:58937"/>
    </cofactor>
</comment>
<dbReference type="InterPro" id="IPR045229">
    <property type="entry name" value="TPP_enz"/>
</dbReference>
<dbReference type="Gene3D" id="3.40.50.1220">
    <property type="entry name" value="TPP-binding domain"/>
    <property type="match status" value="1"/>
</dbReference>
<keyword evidence="10" id="KW-1185">Reference proteome</keyword>
<comment type="similarity">
    <text evidence="2 4">Belongs to the TPP enzyme family.</text>
</comment>
<dbReference type="Pfam" id="PF00205">
    <property type="entry name" value="TPP_enzyme_M"/>
    <property type="match status" value="1"/>
</dbReference>
<feature type="domain" description="Thiamine pyrophosphate enzyme TPP-binding" evidence="7">
    <location>
        <begin position="400"/>
        <end position="548"/>
    </location>
</feature>
<dbReference type="GO" id="GO:0003984">
    <property type="term" value="F:acetolactate synthase activity"/>
    <property type="evidence" value="ECO:0007669"/>
    <property type="project" value="TreeGrafter"/>
</dbReference>
<evidence type="ECO:0000259" key="7">
    <source>
        <dbReference type="Pfam" id="PF02775"/>
    </source>
</evidence>
<dbReference type="CDD" id="cd07035">
    <property type="entry name" value="TPP_PYR_POX_like"/>
    <property type="match status" value="1"/>
</dbReference>
<dbReference type="InterPro" id="IPR029061">
    <property type="entry name" value="THDP-binding"/>
</dbReference>
<accession>A0A1M7ZLY4</accession>
<evidence type="ECO:0000259" key="6">
    <source>
        <dbReference type="Pfam" id="PF00205"/>
    </source>
</evidence>
<dbReference type="Pfam" id="PF02776">
    <property type="entry name" value="TPP_enzyme_N"/>
    <property type="match status" value="1"/>
</dbReference>
<dbReference type="CDD" id="cd00568">
    <property type="entry name" value="TPP_enzymes"/>
    <property type="match status" value="1"/>
</dbReference>
<evidence type="ECO:0000313" key="10">
    <source>
        <dbReference type="Proteomes" id="UP000186406"/>
    </source>
</evidence>
<dbReference type="InterPro" id="IPR011766">
    <property type="entry name" value="TPP_enzyme_TPP-bd"/>
</dbReference>
<sequence length="609" mass="64647">MPHAGDMLTEMLIEYGVECVFGMPGGQTSGLYEGISTRQSRIRHVLVRDERNGVYAADAYARLTGKPGVCDVTVGPGCTKLTDGFVEALNASIPLIAIVGELPRDWLPLKTKGVASQGFDQLSYLKSISKEAFMVPSAAAFPELIRTAFRIATSPRPGPVALIVPHDVMDAEWDPAASPVMIDDRYVRMPAHRARALREHLEAAAALIGKAQRPLVIAGGGVHASGAYDELETLARTSGAVVATSLSGKGVIDETDPLAVGVLNPMGSKAALALAPEADLIIWCGSKASQNTANNWTLPTASQATITIDDDPQEHGRTFRPTVALFGDIREVLRELNPMLAARTMPEWQARVSAVQAEQAGIIAADMASTAVPLHPGRVLKSLAARLGEDDVVISDASFASGWIGQYLPAKKAARRFLYARGQGSLGYAVPASIGASMVRPGRHVVTISGDGGFSFAIGELATQAQNGFPVVNVVFNNGTLGWLQMWEKIFYNGTRLSVDLESNLARPSYGAAGAGLGLKAFFVNHPDEIDAALDGAFAHDGPSVVEVRTDPTATPIHSLRRRLENPNPEQKRPGTVYALRAWKQSPDLPEPVASGPEAAEHAPALIDG</sequence>
<feature type="domain" description="Thiamine pyrophosphate enzyme central" evidence="6">
    <location>
        <begin position="201"/>
        <end position="336"/>
    </location>
</feature>
<evidence type="ECO:0000256" key="5">
    <source>
        <dbReference type="SAM" id="MobiDB-lite"/>
    </source>
</evidence>
<dbReference type="PROSITE" id="PS00187">
    <property type="entry name" value="TPP_ENZYMES"/>
    <property type="match status" value="1"/>
</dbReference>
<name>A0A1M7ZLY4_9HYPH</name>
<feature type="domain" description="Thiamine pyrophosphate enzyme N-terminal TPP-binding" evidence="8">
    <location>
        <begin position="4"/>
        <end position="122"/>
    </location>
</feature>
<evidence type="ECO:0000313" key="9">
    <source>
        <dbReference type="EMBL" id="SHO65914.1"/>
    </source>
</evidence>
<dbReference type="GO" id="GO:0009097">
    <property type="term" value="P:isoleucine biosynthetic process"/>
    <property type="evidence" value="ECO:0007669"/>
    <property type="project" value="TreeGrafter"/>
</dbReference>
<dbReference type="GO" id="GO:0005948">
    <property type="term" value="C:acetolactate synthase complex"/>
    <property type="evidence" value="ECO:0007669"/>
    <property type="project" value="TreeGrafter"/>
</dbReference>
<keyword evidence="3 4" id="KW-0786">Thiamine pyrophosphate</keyword>
<dbReference type="AlphaFoldDB" id="A0A1M7ZLY4"/>
<dbReference type="InterPro" id="IPR012000">
    <property type="entry name" value="Thiamin_PyroP_enz_cen_dom"/>
</dbReference>
<dbReference type="PANTHER" id="PTHR18968:SF13">
    <property type="entry name" value="ACETOLACTATE SYNTHASE CATALYTIC SUBUNIT, MITOCHONDRIAL"/>
    <property type="match status" value="1"/>
</dbReference>
<dbReference type="RefSeq" id="WP_073629180.1">
    <property type="nucleotide sequence ID" value="NZ_FRXO01000004.1"/>
</dbReference>
<dbReference type="FunFam" id="3.40.50.970:FF:000007">
    <property type="entry name" value="Acetolactate synthase"/>
    <property type="match status" value="1"/>
</dbReference>
<dbReference type="SUPFAM" id="SSF52467">
    <property type="entry name" value="DHS-like NAD/FAD-binding domain"/>
    <property type="match status" value="1"/>
</dbReference>
<feature type="region of interest" description="Disordered" evidence="5">
    <location>
        <begin position="587"/>
        <end position="609"/>
    </location>
</feature>
<dbReference type="GO" id="GO:0030976">
    <property type="term" value="F:thiamine pyrophosphate binding"/>
    <property type="evidence" value="ECO:0007669"/>
    <property type="project" value="InterPro"/>
</dbReference>
<proteinExistence type="inferred from homology"/>
<dbReference type="GO" id="GO:0009099">
    <property type="term" value="P:L-valine biosynthetic process"/>
    <property type="evidence" value="ECO:0007669"/>
    <property type="project" value="TreeGrafter"/>
</dbReference>
<dbReference type="InterPro" id="IPR000399">
    <property type="entry name" value="TPP-bd_CS"/>
</dbReference>
<dbReference type="GO" id="GO:0050660">
    <property type="term" value="F:flavin adenine dinucleotide binding"/>
    <property type="evidence" value="ECO:0007669"/>
    <property type="project" value="TreeGrafter"/>
</dbReference>
<dbReference type="Proteomes" id="UP000186406">
    <property type="component" value="Unassembled WGS sequence"/>
</dbReference>
<reference evidence="9 10" key="1">
    <citation type="submission" date="2016-12" db="EMBL/GenBank/DDBJ databases">
        <authorList>
            <person name="Song W.-J."/>
            <person name="Kurnit D.M."/>
        </authorList>
    </citation>
    <scope>NUCLEOTIDE SEQUENCE [LARGE SCALE GENOMIC DNA]</scope>
    <source>
        <strain evidence="9 10">DSM 19599</strain>
    </source>
</reference>
<dbReference type="EMBL" id="FRXO01000004">
    <property type="protein sequence ID" value="SHO65914.1"/>
    <property type="molecule type" value="Genomic_DNA"/>
</dbReference>